<sequence>MFFTYVVRPGEAPEGRGPQFEPFWEFFMNFNLRVGFLIQFISYILLVCSITLIGKNPLGILNFLRALPGSVGNAPMPLVLFSIGGFLLGTLLIMSFLQLTEDDSSIKQSRGYRAGTKFLLQATSMGTVSWSLSLICLMASSYYFDDPWMEEKIGAGSSWILYFSSRLIDAFCLFLYGSGCFFLEVYHSEGAGEAWGWLCGMSFIATSLVEVLALTLYNTALFESLDWFYCLFLGLSLFFSVVWGLLFEPISHRYDVKLTQSAMRNEYYKSRNAMAYYGPAVVTANGELDIEASAENIASSTDRFGTSQCMCLNQIKEEKGSLYDMLKRMGIDFAVSIFTMQMGYMHNVTEVLTKVKATEGQYEKCTKNQNNICSASTYERI</sequence>
<evidence type="ECO:0000313" key="2">
    <source>
        <dbReference type="EMBL" id="SBS86189.1"/>
    </source>
</evidence>
<feature type="transmembrane region" description="Helical" evidence="1">
    <location>
        <begin position="195"/>
        <end position="220"/>
    </location>
</feature>
<dbReference type="AlphaFoldDB" id="A0A1A8W2K6"/>
<feature type="transmembrane region" description="Helical" evidence="1">
    <location>
        <begin position="34"/>
        <end position="54"/>
    </location>
</feature>
<dbReference type="InterPro" id="IPR021691">
    <property type="entry name" value="DUF3273"/>
</dbReference>
<dbReference type="Proteomes" id="UP000078560">
    <property type="component" value="Unassembled WGS sequence"/>
</dbReference>
<feature type="transmembrane region" description="Helical" evidence="1">
    <location>
        <begin position="159"/>
        <end position="183"/>
    </location>
</feature>
<keyword evidence="1" id="KW-0812">Transmembrane</keyword>
<evidence type="ECO:0008006" key="6">
    <source>
        <dbReference type="Google" id="ProtNLM"/>
    </source>
</evidence>
<feature type="transmembrane region" description="Helical" evidence="1">
    <location>
        <begin position="74"/>
        <end position="97"/>
    </location>
</feature>
<evidence type="ECO:0000313" key="4">
    <source>
        <dbReference type="Proteomes" id="UP000078546"/>
    </source>
</evidence>
<dbReference type="Pfam" id="PF11677">
    <property type="entry name" value="DUF3273"/>
    <property type="match status" value="1"/>
</dbReference>
<feature type="transmembrane region" description="Helical" evidence="1">
    <location>
        <begin position="118"/>
        <end position="144"/>
    </location>
</feature>
<evidence type="ECO:0000313" key="3">
    <source>
        <dbReference type="EMBL" id="SBS96569.1"/>
    </source>
</evidence>
<dbReference type="Proteomes" id="UP000078546">
    <property type="component" value="Unassembled WGS sequence"/>
</dbReference>
<evidence type="ECO:0000313" key="5">
    <source>
        <dbReference type="Proteomes" id="UP000078560"/>
    </source>
</evidence>
<gene>
    <name evidence="3" type="ORF">POVCU1_033030</name>
    <name evidence="2" type="ORF">POVCU2_0035760</name>
</gene>
<reference evidence="4 5" key="1">
    <citation type="submission" date="2016-05" db="EMBL/GenBank/DDBJ databases">
        <authorList>
            <person name="Naeem Raeece"/>
        </authorList>
    </citation>
    <scope>NUCLEOTIDE SEQUENCE [LARGE SCALE GENOMIC DNA]</scope>
</reference>
<organism evidence="2 5">
    <name type="scientific">Plasmodium ovale curtisi</name>
    <dbReference type="NCBI Taxonomy" id="864141"/>
    <lineage>
        <taxon>Eukaryota</taxon>
        <taxon>Sar</taxon>
        <taxon>Alveolata</taxon>
        <taxon>Apicomplexa</taxon>
        <taxon>Aconoidasida</taxon>
        <taxon>Haemosporida</taxon>
        <taxon>Plasmodiidae</taxon>
        <taxon>Plasmodium</taxon>
        <taxon>Plasmodium (Plasmodium)</taxon>
    </lineage>
</organism>
<dbReference type="EMBL" id="FLQU01000476">
    <property type="protein sequence ID" value="SBS86189.1"/>
    <property type="molecule type" value="Genomic_DNA"/>
</dbReference>
<reference evidence="2" key="2">
    <citation type="submission" date="2016-05" db="EMBL/GenBank/DDBJ databases">
        <authorList>
            <person name="Lavstsen T."/>
            <person name="Jespersen J.S."/>
        </authorList>
    </citation>
    <scope>NUCLEOTIDE SEQUENCE [LARGE SCALE GENOMIC DNA]</scope>
</reference>
<accession>A0A1A8W2K6</accession>
<proteinExistence type="predicted"/>
<feature type="transmembrane region" description="Helical" evidence="1">
    <location>
        <begin position="226"/>
        <end position="247"/>
    </location>
</feature>
<protein>
    <recommendedName>
        <fullName evidence="6">Glideosome associated protein with multiple membrane spans 1</fullName>
    </recommendedName>
</protein>
<keyword evidence="1" id="KW-0472">Membrane</keyword>
<dbReference type="EMBL" id="FLQV01000606">
    <property type="protein sequence ID" value="SBS96569.1"/>
    <property type="molecule type" value="Genomic_DNA"/>
</dbReference>
<evidence type="ECO:0000256" key="1">
    <source>
        <dbReference type="SAM" id="Phobius"/>
    </source>
</evidence>
<name>A0A1A8W2K6_PLAOA</name>
<keyword evidence="1" id="KW-1133">Transmembrane helix</keyword>